<dbReference type="HOGENOM" id="CLU_128309_0_0_1"/>
<dbReference type="Gene3D" id="3.40.50.1820">
    <property type="entry name" value="alpha/beta hydrolase"/>
    <property type="match status" value="1"/>
</dbReference>
<name>A0A024S2V1_HYPJR</name>
<dbReference type="EMBL" id="KI911162">
    <property type="protein sequence ID" value="ETR98541.1"/>
    <property type="molecule type" value="Genomic_DNA"/>
</dbReference>
<dbReference type="GO" id="GO:0004301">
    <property type="term" value="F:epoxide hydrolase activity"/>
    <property type="evidence" value="ECO:0007669"/>
    <property type="project" value="TreeGrafter"/>
</dbReference>
<dbReference type="InterPro" id="IPR029058">
    <property type="entry name" value="AB_hydrolase_fold"/>
</dbReference>
<dbReference type="PANTHER" id="PTHR21661">
    <property type="entry name" value="EPOXIDE HYDROLASE 1-RELATED"/>
    <property type="match status" value="1"/>
</dbReference>
<evidence type="ECO:0000256" key="2">
    <source>
        <dbReference type="ARBA" id="ARBA00022801"/>
    </source>
</evidence>
<comment type="similarity">
    <text evidence="1">Belongs to the peptidase S33 family.</text>
</comment>
<evidence type="ECO:0000256" key="1">
    <source>
        <dbReference type="ARBA" id="ARBA00010088"/>
    </source>
</evidence>
<reference evidence="4" key="1">
    <citation type="journal article" date="2013" name="Ind. Biotechnol.">
        <title>Comparative genomics analysis of Trichoderma reesei strains.</title>
        <authorList>
            <person name="Koike H."/>
            <person name="Aerts A."/>
            <person name="LaButti K."/>
            <person name="Grigoriev I.V."/>
            <person name="Baker S.E."/>
        </authorList>
    </citation>
    <scope>NUCLEOTIDE SEQUENCE [LARGE SCALE GENOMIC DNA]</scope>
    <source>
        <strain evidence="4">ATCC 56765 / BCRC 32924 / NRRL 11460 / Rut C-30</strain>
    </source>
</reference>
<sequence>MTNVVFGRIGEKFLAWTDEDPPLDEVLASVTLYWLTETFPRSIYPYRQLFTPGIIGAHENPQWHINKPFGYSFFPKELAPIPRAWVETTGNLNIYRQHESGGHFAAMEKSEDLLADVEEFLGLVWEN</sequence>
<gene>
    <name evidence="3" type="ORF">M419DRAFT_11849</name>
</gene>
<dbReference type="Proteomes" id="UP000024376">
    <property type="component" value="Unassembled WGS sequence"/>
</dbReference>
<organism evidence="3 4">
    <name type="scientific">Hypocrea jecorina (strain ATCC 56765 / BCRC 32924 / NRRL 11460 / Rut C-30)</name>
    <name type="common">Trichoderma reesei</name>
    <dbReference type="NCBI Taxonomy" id="1344414"/>
    <lineage>
        <taxon>Eukaryota</taxon>
        <taxon>Fungi</taxon>
        <taxon>Dikarya</taxon>
        <taxon>Ascomycota</taxon>
        <taxon>Pezizomycotina</taxon>
        <taxon>Sordariomycetes</taxon>
        <taxon>Hypocreomycetidae</taxon>
        <taxon>Hypocreales</taxon>
        <taxon>Hypocreaceae</taxon>
        <taxon>Trichoderma</taxon>
    </lineage>
</organism>
<evidence type="ECO:0000313" key="4">
    <source>
        <dbReference type="Proteomes" id="UP000024376"/>
    </source>
</evidence>
<proteinExistence type="inferred from homology"/>
<dbReference type="OrthoDB" id="7130006at2759"/>
<dbReference type="SUPFAM" id="SSF53474">
    <property type="entry name" value="alpha/beta-Hydrolases"/>
    <property type="match status" value="1"/>
</dbReference>
<accession>A0A024S2V1</accession>
<dbReference type="PANTHER" id="PTHR21661:SF39">
    <property type="entry name" value="HYDROLASE, PUTATIVE (AFU_ORTHOLOGUE AFUA_3G08960)-RELATED"/>
    <property type="match status" value="1"/>
</dbReference>
<dbReference type="AlphaFoldDB" id="A0A024S2V1"/>
<keyword evidence="2 3" id="KW-0378">Hydrolase</keyword>
<dbReference type="GO" id="GO:0097176">
    <property type="term" value="P:epoxide metabolic process"/>
    <property type="evidence" value="ECO:0007669"/>
    <property type="project" value="TreeGrafter"/>
</dbReference>
<evidence type="ECO:0000313" key="3">
    <source>
        <dbReference type="EMBL" id="ETR98541.1"/>
    </source>
</evidence>
<dbReference type="KEGG" id="trr:M419DRAFT_11849"/>
<protein>
    <submittedName>
        <fullName evidence="3">Alpha/beta-hydrolase</fullName>
    </submittedName>
</protein>